<dbReference type="Pfam" id="PF00561">
    <property type="entry name" value="Abhydrolase_1"/>
    <property type="match status" value="1"/>
</dbReference>
<feature type="domain" description="AB hydrolase-1" evidence="2">
    <location>
        <begin position="58"/>
        <end position="303"/>
    </location>
</feature>
<evidence type="ECO:0000256" key="1">
    <source>
        <dbReference type="SAM" id="Phobius"/>
    </source>
</evidence>
<dbReference type="EMBL" id="FLRD01000138">
    <property type="protein sequence ID" value="SBT46165.1"/>
    <property type="molecule type" value="Genomic_DNA"/>
</dbReference>
<dbReference type="AlphaFoldDB" id="A0A1A8ZRN5"/>
<sequence>MFDSSKISHEYIACCKGSTFVVYSQNLHTKERTSSNGSTTALNKWEPPYKDDAEANIIVLLLHGLNGGTYQFEKLFNTLVSFNYQFISLDFYGHGNSNLFKNLNKFTEKLYTEQIYDVLKKKNILHANFVIVGFSMGCIIATHLSRDNIIKIKKFCLISAAGIAKPRHRFLVFLLKCNIRLCLWIAKRYSHLLISEDTVKNEYYDFEKNMEDFTKRYAILKENQNKFIETFLKVLTGIKLQDSKKYYSALLKTDADVLFIYGREDNLTPFSYTLKFLEKKEDCFKNVKMIILPECCHLVIHEKFSELIQHLIYFLHINVGLCELFSNDKCTVFLLAM</sequence>
<evidence type="ECO:0000313" key="4">
    <source>
        <dbReference type="EMBL" id="SBT46770.1"/>
    </source>
</evidence>
<dbReference type="PANTHER" id="PTHR43798:SF33">
    <property type="entry name" value="HYDROLASE, PUTATIVE (AFU_ORTHOLOGUE AFUA_2G14860)-RELATED"/>
    <property type="match status" value="1"/>
</dbReference>
<feature type="transmembrane region" description="Helical" evidence="1">
    <location>
        <begin position="124"/>
        <end position="144"/>
    </location>
</feature>
<dbReference type="EMBL" id="FLRE01000185">
    <property type="protein sequence ID" value="SBT46770.1"/>
    <property type="molecule type" value="Genomic_DNA"/>
</dbReference>
<keyword evidence="6" id="KW-1185">Reference proteome</keyword>
<dbReference type="Proteomes" id="UP000078550">
    <property type="component" value="Unassembled WGS sequence"/>
</dbReference>
<name>A0A1A8ZRN5_PLAOA</name>
<evidence type="ECO:0000313" key="5">
    <source>
        <dbReference type="Proteomes" id="UP000078550"/>
    </source>
</evidence>
<dbReference type="SUPFAM" id="SSF53474">
    <property type="entry name" value="alpha/beta-Hydrolases"/>
    <property type="match status" value="1"/>
</dbReference>
<evidence type="ECO:0000313" key="3">
    <source>
        <dbReference type="EMBL" id="SBT46165.1"/>
    </source>
</evidence>
<organism evidence="4 5">
    <name type="scientific">Plasmodium ovale wallikeri</name>
    <dbReference type="NCBI Taxonomy" id="864142"/>
    <lineage>
        <taxon>Eukaryota</taxon>
        <taxon>Sar</taxon>
        <taxon>Alveolata</taxon>
        <taxon>Apicomplexa</taxon>
        <taxon>Aconoidasida</taxon>
        <taxon>Haemosporida</taxon>
        <taxon>Plasmodiidae</taxon>
        <taxon>Plasmodium</taxon>
        <taxon>Plasmodium (Plasmodium)</taxon>
    </lineage>
</organism>
<dbReference type="InterPro" id="IPR000073">
    <property type="entry name" value="AB_hydrolase_1"/>
</dbReference>
<dbReference type="Gene3D" id="3.40.50.1820">
    <property type="entry name" value="alpha/beta hydrolase"/>
    <property type="match status" value="1"/>
</dbReference>
<gene>
    <name evidence="3" type="ORF">POVWA1_053340</name>
    <name evidence="4" type="ORF">POVWA2_052610</name>
</gene>
<dbReference type="GO" id="GO:0016020">
    <property type="term" value="C:membrane"/>
    <property type="evidence" value="ECO:0007669"/>
    <property type="project" value="TreeGrafter"/>
</dbReference>
<reference evidence="4" key="1">
    <citation type="submission" date="2016-05" db="EMBL/GenBank/DDBJ databases">
        <authorList>
            <person name="Lavstsen T."/>
            <person name="Jespersen J.S."/>
        </authorList>
    </citation>
    <scope>NUCLEOTIDE SEQUENCE [LARGE SCALE GENOMIC DNA]</scope>
</reference>
<dbReference type="PANTHER" id="PTHR43798">
    <property type="entry name" value="MONOACYLGLYCEROL LIPASE"/>
    <property type="match status" value="1"/>
</dbReference>
<evidence type="ECO:0000259" key="2">
    <source>
        <dbReference type="Pfam" id="PF00561"/>
    </source>
</evidence>
<evidence type="ECO:0000313" key="6">
    <source>
        <dbReference type="Proteomes" id="UP000078555"/>
    </source>
</evidence>
<reference evidence="5 6" key="2">
    <citation type="submission" date="2016-05" db="EMBL/GenBank/DDBJ databases">
        <authorList>
            <person name="Naeem Raeece"/>
        </authorList>
    </citation>
    <scope>NUCLEOTIDE SEQUENCE [LARGE SCALE GENOMIC DNA]</scope>
</reference>
<dbReference type="InterPro" id="IPR029058">
    <property type="entry name" value="AB_hydrolase_fold"/>
</dbReference>
<proteinExistence type="predicted"/>
<keyword evidence="1" id="KW-0472">Membrane</keyword>
<dbReference type="InterPro" id="IPR050266">
    <property type="entry name" value="AB_hydrolase_sf"/>
</dbReference>
<dbReference type="Proteomes" id="UP000078555">
    <property type="component" value="Unassembled WGS sequence"/>
</dbReference>
<protein>
    <recommendedName>
        <fullName evidence="2">AB hydrolase-1 domain-containing protein</fullName>
    </recommendedName>
</protein>
<keyword evidence="1" id="KW-1133">Transmembrane helix</keyword>
<accession>A0A1A8ZRN5</accession>
<keyword evidence="1" id="KW-0812">Transmembrane</keyword>
<dbReference type="PRINTS" id="PR00111">
    <property type="entry name" value="ABHYDROLASE"/>
</dbReference>